<evidence type="ECO:0000313" key="3">
    <source>
        <dbReference type="Proteomes" id="UP000177202"/>
    </source>
</evidence>
<feature type="region of interest" description="Disordered" evidence="1">
    <location>
        <begin position="316"/>
        <end position="340"/>
    </location>
</feature>
<feature type="region of interest" description="Disordered" evidence="1">
    <location>
        <begin position="156"/>
        <end position="184"/>
    </location>
</feature>
<feature type="compositionally biased region" description="Low complexity" evidence="1">
    <location>
        <begin position="484"/>
        <end position="497"/>
    </location>
</feature>
<accession>A0A1G2UKX0</accession>
<evidence type="ECO:0000313" key="2">
    <source>
        <dbReference type="EMBL" id="OHB10025.1"/>
    </source>
</evidence>
<proteinExistence type="predicted"/>
<feature type="compositionally biased region" description="Polar residues" evidence="1">
    <location>
        <begin position="323"/>
        <end position="340"/>
    </location>
</feature>
<evidence type="ECO:0008006" key="4">
    <source>
        <dbReference type="Google" id="ProtNLM"/>
    </source>
</evidence>
<dbReference type="EMBL" id="MHWP01000023">
    <property type="protein sequence ID" value="OHB10025.1"/>
    <property type="molecule type" value="Genomic_DNA"/>
</dbReference>
<name>A0A1G2UKX0_9BACT</name>
<dbReference type="STRING" id="1802772.A3H60_02925"/>
<sequence length="617" mass="65949">MKMNAYFEKWSAVILTASLVLVSVLPAFAFPKVVNAAANYVISGALTVNGLQVDAGGIASANTYTGQGTAQFISISWNFVGNGSTYETLADHNTLIFLNGDKGPNKTILDTPWDASHTYSVPGTYTIRALIHHSQPSGNESGDQIFTQTVEIETQCDDDADNDDDGLTDYPADPGCEGEDDDDEFNAPPPVLGCTDPDATNFNPNATQDDGSCTYPVPGCTNPVATNYNPLATVDDGSCVFPPDPVPGCTDPDAINYNPNATTDDGSCTYPVLGCTNPNATNYNPLATPGNADAQNCTFPVLGCTDPEANNYNPTATEDDDSCTYNPAPTDTTPPASQFDNNRSHEIIETELLTLSLTGSSTDDFLGIKSGVDSAELKIFKIADDTVVQSSNFNEQFEQMSCSSSEGQIPIEIVALSLVSIDPLPLNTTWSHNWTPSRGVYCFEVNAKDKAGNEEHTAIAGPFAYTFTPPPPPPPPLPPPPSDSGPSSRSGDFRGSSGQVLGASTVLGASCGLYMDKFVRSGRTNDVEQVKKLQTFLNKWMNSDLPVTGFYGPLTLKVLNAFQEKYASEILTPWGLSGPTGIAYLTTLRWINMLECPDLALQIPALIEWSRNPNAPR</sequence>
<dbReference type="SUPFAM" id="SSF49299">
    <property type="entry name" value="PKD domain"/>
    <property type="match status" value="1"/>
</dbReference>
<dbReference type="Gene3D" id="1.10.101.10">
    <property type="entry name" value="PGBD-like superfamily/PGBD"/>
    <property type="match status" value="1"/>
</dbReference>
<protein>
    <recommendedName>
        <fullName evidence="4">PKD domain-containing protein</fullName>
    </recommendedName>
</protein>
<dbReference type="AlphaFoldDB" id="A0A1G2UKX0"/>
<organism evidence="2 3">
    <name type="scientific">Candidatus Zambryskibacteria bacterium RIFCSPLOWO2_02_FULL_44_12b</name>
    <dbReference type="NCBI Taxonomy" id="1802772"/>
    <lineage>
        <taxon>Bacteria</taxon>
        <taxon>Candidatus Zambryskiibacteriota</taxon>
    </lineage>
</organism>
<feature type="compositionally biased region" description="Pro residues" evidence="1">
    <location>
        <begin position="468"/>
        <end position="483"/>
    </location>
</feature>
<reference evidence="2 3" key="1">
    <citation type="journal article" date="2016" name="Nat. Commun.">
        <title>Thousands of microbial genomes shed light on interconnected biogeochemical processes in an aquifer system.</title>
        <authorList>
            <person name="Anantharaman K."/>
            <person name="Brown C.T."/>
            <person name="Hug L.A."/>
            <person name="Sharon I."/>
            <person name="Castelle C.J."/>
            <person name="Probst A.J."/>
            <person name="Thomas B.C."/>
            <person name="Singh A."/>
            <person name="Wilkins M.J."/>
            <person name="Karaoz U."/>
            <person name="Brodie E.L."/>
            <person name="Williams K.H."/>
            <person name="Hubbard S.S."/>
            <person name="Banfield J.F."/>
        </authorList>
    </citation>
    <scope>NUCLEOTIDE SEQUENCE [LARGE SCALE GENOMIC DNA]</scope>
</reference>
<dbReference type="InterPro" id="IPR035986">
    <property type="entry name" value="PKD_dom_sf"/>
</dbReference>
<evidence type="ECO:0000256" key="1">
    <source>
        <dbReference type="SAM" id="MobiDB-lite"/>
    </source>
</evidence>
<gene>
    <name evidence="2" type="ORF">A3H60_02925</name>
</gene>
<dbReference type="Proteomes" id="UP000177202">
    <property type="component" value="Unassembled WGS sequence"/>
</dbReference>
<feature type="region of interest" description="Disordered" evidence="1">
    <location>
        <begin position="462"/>
        <end position="497"/>
    </location>
</feature>
<dbReference type="InterPro" id="IPR036366">
    <property type="entry name" value="PGBDSf"/>
</dbReference>
<comment type="caution">
    <text evidence="2">The sequence shown here is derived from an EMBL/GenBank/DDBJ whole genome shotgun (WGS) entry which is preliminary data.</text>
</comment>
<feature type="compositionally biased region" description="Acidic residues" evidence="1">
    <location>
        <begin position="156"/>
        <end position="167"/>
    </location>
</feature>